<feature type="compositionally biased region" description="Basic and acidic residues" evidence="5">
    <location>
        <begin position="230"/>
        <end position="239"/>
    </location>
</feature>
<feature type="compositionally biased region" description="Basic and acidic residues" evidence="5">
    <location>
        <begin position="267"/>
        <end position="280"/>
    </location>
</feature>
<dbReference type="InterPro" id="IPR036909">
    <property type="entry name" value="Cyt_c-like_dom_sf"/>
</dbReference>
<evidence type="ECO:0000313" key="7">
    <source>
        <dbReference type="EMBL" id="TAA37641.1"/>
    </source>
</evidence>
<evidence type="ECO:0000256" key="2">
    <source>
        <dbReference type="ARBA" id="ARBA00022723"/>
    </source>
</evidence>
<keyword evidence="1 4" id="KW-0349">Heme</keyword>
<evidence type="ECO:0000256" key="5">
    <source>
        <dbReference type="SAM" id="MobiDB-lite"/>
    </source>
</evidence>
<evidence type="ECO:0000256" key="4">
    <source>
        <dbReference type="PROSITE-ProRule" id="PRU00433"/>
    </source>
</evidence>
<dbReference type="GO" id="GO:0009055">
    <property type="term" value="F:electron transfer activity"/>
    <property type="evidence" value="ECO:0007669"/>
    <property type="project" value="InterPro"/>
</dbReference>
<evidence type="ECO:0000313" key="8">
    <source>
        <dbReference type="Proteomes" id="UP000292087"/>
    </source>
</evidence>
<dbReference type="GO" id="GO:0046872">
    <property type="term" value="F:metal ion binding"/>
    <property type="evidence" value="ECO:0007669"/>
    <property type="project" value="UniProtKB-KW"/>
</dbReference>
<dbReference type="Gene3D" id="1.10.760.10">
    <property type="entry name" value="Cytochrome c-like domain"/>
    <property type="match status" value="1"/>
</dbReference>
<feature type="domain" description="Cytochrome c" evidence="6">
    <location>
        <begin position="62"/>
        <end position="146"/>
    </location>
</feature>
<keyword evidence="3 4" id="KW-0408">Iron</keyword>
<dbReference type="PROSITE" id="PS51007">
    <property type="entry name" value="CYTC"/>
    <property type="match status" value="1"/>
</dbReference>
<dbReference type="InterPro" id="IPR009056">
    <property type="entry name" value="Cyt_c-like_dom"/>
</dbReference>
<dbReference type="SUPFAM" id="SSF46626">
    <property type="entry name" value="Cytochrome c"/>
    <property type="match status" value="1"/>
</dbReference>
<proteinExistence type="predicted"/>
<dbReference type="Pfam" id="PF13442">
    <property type="entry name" value="Cytochrome_CBB3"/>
    <property type="match status" value="1"/>
</dbReference>
<evidence type="ECO:0000256" key="3">
    <source>
        <dbReference type="ARBA" id="ARBA00023004"/>
    </source>
</evidence>
<gene>
    <name evidence="7" type="ORF">EA656_02980</name>
</gene>
<reference evidence="7 8" key="1">
    <citation type="submission" date="2019-02" db="EMBL/GenBank/DDBJ databases">
        <title>WGS of Pseudoxanthomonas species novum from clinical isolates.</title>
        <authorList>
            <person name="Bernier A.-M."/>
            <person name="Bernard K."/>
            <person name="Vachon A."/>
        </authorList>
    </citation>
    <scope>NUCLEOTIDE SEQUENCE [LARGE SCALE GENOMIC DNA]</scope>
    <source>
        <strain evidence="7 8">NML140781</strain>
    </source>
</reference>
<feature type="region of interest" description="Disordered" evidence="5">
    <location>
        <begin position="159"/>
        <end position="280"/>
    </location>
</feature>
<dbReference type="EMBL" id="SHMF01000001">
    <property type="protein sequence ID" value="TAA37641.1"/>
    <property type="molecule type" value="Genomic_DNA"/>
</dbReference>
<feature type="compositionally biased region" description="Basic and acidic residues" evidence="5">
    <location>
        <begin position="172"/>
        <end position="193"/>
    </location>
</feature>
<dbReference type="RefSeq" id="WP_130522610.1">
    <property type="nucleotide sequence ID" value="NZ_SHLZ01000003.1"/>
</dbReference>
<protein>
    <submittedName>
        <fullName evidence="7">Cytochrome c</fullName>
    </submittedName>
</protein>
<accession>A0A4V2HFN6</accession>
<dbReference type="GO" id="GO:0020037">
    <property type="term" value="F:heme binding"/>
    <property type="evidence" value="ECO:0007669"/>
    <property type="project" value="InterPro"/>
</dbReference>
<name>A0A4V2HFN6_9GAMM</name>
<organism evidence="7 8">
    <name type="scientific">Pseudoxanthomonas winnipegensis</name>
    <dbReference type="NCBI Taxonomy" id="2480810"/>
    <lineage>
        <taxon>Bacteria</taxon>
        <taxon>Pseudomonadati</taxon>
        <taxon>Pseudomonadota</taxon>
        <taxon>Gammaproteobacteria</taxon>
        <taxon>Lysobacterales</taxon>
        <taxon>Lysobacteraceae</taxon>
        <taxon>Pseudoxanthomonas</taxon>
    </lineage>
</organism>
<dbReference type="AlphaFoldDB" id="A0A4V2HFN6"/>
<dbReference type="Proteomes" id="UP000292087">
    <property type="component" value="Unassembled WGS sequence"/>
</dbReference>
<evidence type="ECO:0000259" key="6">
    <source>
        <dbReference type="PROSITE" id="PS51007"/>
    </source>
</evidence>
<comment type="caution">
    <text evidence="7">The sequence shown here is derived from an EMBL/GenBank/DDBJ whole genome shotgun (WGS) entry which is preliminary data.</text>
</comment>
<evidence type="ECO:0000256" key="1">
    <source>
        <dbReference type="ARBA" id="ARBA00022617"/>
    </source>
</evidence>
<sequence length="280" mass="29471">MSLLSGVALVGTAGFVWSGIYNIGADDTHTKPVYAVLQTLRERSIDTRAHKLQLPANLNDPARIRQGAGNYNAMCTGCHLGPGMQETELSKGLYPTPPNLAKESVDAAEAFWVIKHGIKASGMPAWGKSMNDEYIWNMAAFLQELPKLNKAGYETLVASSGGHSHGGGESGGHSHAEEGEEHEHAEGEGHDEMAGMPMSEAKPHPHPPGTPPHDDAPKNTKAPAGGQVHTHADGKEHVHAAAPAAKPAVSATAKPAVVDPHAGMDMPETKPASDGHDHQH</sequence>
<keyword evidence="2 4" id="KW-0479">Metal-binding</keyword>
<feature type="compositionally biased region" description="Low complexity" evidence="5">
    <location>
        <begin position="240"/>
        <end position="258"/>
    </location>
</feature>